<dbReference type="PATRIC" id="fig|552518.3.peg.2109"/>
<evidence type="ECO:0000259" key="1">
    <source>
        <dbReference type="Pfam" id="PF05292"/>
    </source>
</evidence>
<gene>
    <name evidence="3" type="ORF">VZ95_12525</name>
</gene>
<evidence type="ECO:0000313" key="4">
    <source>
        <dbReference type="Proteomes" id="UP000033774"/>
    </source>
</evidence>
<feature type="domain" description="Malonyl-CoA decarboxylase N-terminal" evidence="2">
    <location>
        <begin position="81"/>
        <end position="164"/>
    </location>
</feature>
<feature type="domain" description="Malonyl-CoA decarboxylase C-terminal" evidence="1">
    <location>
        <begin position="167"/>
        <end position="411"/>
    </location>
</feature>
<dbReference type="Proteomes" id="UP000033774">
    <property type="component" value="Unassembled WGS sequence"/>
</dbReference>
<comment type="caution">
    <text evidence="3">The sequence shown here is derived from an EMBL/GenBank/DDBJ whole genome shotgun (WGS) entry which is preliminary data.</text>
</comment>
<dbReference type="Gene3D" id="3.40.630.150">
    <property type="entry name" value="Malonyl-CoA decarboxylase, catalytic domain"/>
    <property type="match status" value="1"/>
</dbReference>
<dbReference type="EMBL" id="LAJY01000317">
    <property type="protein sequence ID" value="KJV09267.1"/>
    <property type="molecule type" value="Genomic_DNA"/>
</dbReference>
<protein>
    <submittedName>
        <fullName evidence="3">MCD, Malonyl-CoA decarboxylase MCD</fullName>
    </submittedName>
</protein>
<dbReference type="AlphaFoldDB" id="A0A0F3IRL9"/>
<dbReference type="PANTHER" id="PTHR28641:SF1">
    <property type="entry name" value="MALONYL-COA DECARBOXYLASE, MITOCHONDRIAL"/>
    <property type="match status" value="1"/>
</dbReference>
<dbReference type="GO" id="GO:0050080">
    <property type="term" value="F:malonyl-CoA decarboxylase activity"/>
    <property type="evidence" value="ECO:0007669"/>
    <property type="project" value="InterPro"/>
</dbReference>
<accession>A0A0F3IRL9</accession>
<name>A0A0F3IRL9_9PROT</name>
<keyword evidence="4" id="KW-1185">Reference proteome</keyword>
<sequence length="459" mass="51171">MMTGSFLGDLMQTIAERGRALIGPTRAVPPSPPQLLDLCEALLSSRGEASGVRLAHEIVTGWQALPETERAPFLRGLASQFGPDAKRLERAIRSYQESPSPLLAAKLHAATEPRRQELLRRLNLAPGGTAALVRLRETLLVQTDAKGDLAALDEDLAHLFTSWFNRGFLVLRAIDWTTPANILEKIIRYEAVHEIHDWADLRRRLEPEDRRCFGFFHPQLVDEPLIFVEVALTRGMPDAIAPMLAEDRVPIRAAEATTAVFYSISNCQAGLKGISFGNFLIKHVVETLSRELPRLTQFVTLSPAPGFAAWLKRARHDRNELLPPEDHASLTGLDTPDWLTDTDQRKGLEPALLHAAAAYFLDAKDKRNRPVDAVARFHLGNGARLERLNPFGDLSPKGLKQAHGLMVNYLYRPDDIERNHEAFATQGEVVAATAVQKWRNPPRRSLTERLRDLTVPPAS</sequence>
<dbReference type="InterPro" id="IPR007956">
    <property type="entry name" value="Malonyl_CoA_deC_C"/>
</dbReference>
<dbReference type="PANTHER" id="PTHR28641">
    <property type="match status" value="1"/>
</dbReference>
<dbReference type="GO" id="GO:0006633">
    <property type="term" value="P:fatty acid biosynthetic process"/>
    <property type="evidence" value="ECO:0007669"/>
    <property type="project" value="InterPro"/>
</dbReference>
<dbReference type="InterPro" id="IPR038917">
    <property type="entry name" value="Malonyl_CoA_deC"/>
</dbReference>
<dbReference type="Gene3D" id="1.20.140.90">
    <property type="entry name" value="Malonyl-CoA decarboxylase, oligemerization domain"/>
    <property type="match status" value="1"/>
</dbReference>
<organism evidence="3 4">
    <name type="scientific">Elstera litoralis</name>
    <dbReference type="NCBI Taxonomy" id="552518"/>
    <lineage>
        <taxon>Bacteria</taxon>
        <taxon>Pseudomonadati</taxon>
        <taxon>Pseudomonadota</taxon>
        <taxon>Alphaproteobacteria</taxon>
        <taxon>Rhodospirillales</taxon>
        <taxon>Rhodospirillaceae</taxon>
        <taxon>Elstera</taxon>
    </lineage>
</organism>
<dbReference type="Pfam" id="PF05292">
    <property type="entry name" value="MCD"/>
    <property type="match status" value="1"/>
</dbReference>
<dbReference type="InterPro" id="IPR038351">
    <property type="entry name" value="MCD_N_sf"/>
</dbReference>
<dbReference type="InterPro" id="IPR035372">
    <property type="entry name" value="MCD_N"/>
</dbReference>
<reference evidence="3 4" key="1">
    <citation type="submission" date="2015-03" db="EMBL/GenBank/DDBJ databases">
        <title>Draft genome sequence of Elstera litoralis.</title>
        <authorList>
            <person name="Rahalkar M.C."/>
            <person name="Dhakephalkar P.K."/>
            <person name="Pore S.D."/>
            <person name="Arora P."/>
            <person name="Kapse N.G."/>
            <person name="Pandit P.S."/>
        </authorList>
    </citation>
    <scope>NUCLEOTIDE SEQUENCE [LARGE SCALE GENOMIC DNA]</scope>
    <source>
        <strain evidence="3 4">Dia-1</strain>
    </source>
</reference>
<evidence type="ECO:0000313" key="3">
    <source>
        <dbReference type="EMBL" id="KJV09267.1"/>
    </source>
</evidence>
<dbReference type="OrthoDB" id="5292736at2"/>
<dbReference type="Pfam" id="PF17408">
    <property type="entry name" value="MCD_N"/>
    <property type="match status" value="1"/>
</dbReference>
<dbReference type="InterPro" id="IPR042303">
    <property type="entry name" value="Malonyl_CoA_deC_C_sf"/>
</dbReference>
<evidence type="ECO:0000259" key="2">
    <source>
        <dbReference type="Pfam" id="PF17408"/>
    </source>
</evidence>
<proteinExistence type="predicted"/>